<dbReference type="SUPFAM" id="SSF50978">
    <property type="entry name" value="WD40 repeat-like"/>
    <property type="match status" value="1"/>
</dbReference>
<evidence type="ECO:0000313" key="4">
    <source>
        <dbReference type="EMBL" id="KAG0276868.1"/>
    </source>
</evidence>
<feature type="compositionally biased region" description="Basic and acidic residues" evidence="3">
    <location>
        <begin position="121"/>
        <end position="139"/>
    </location>
</feature>
<evidence type="ECO:0000256" key="3">
    <source>
        <dbReference type="SAM" id="MobiDB-lite"/>
    </source>
</evidence>
<reference evidence="4" key="1">
    <citation type="journal article" date="2020" name="Fungal Divers.">
        <title>Resolving the Mortierellaceae phylogeny through synthesis of multi-gene phylogenetics and phylogenomics.</title>
        <authorList>
            <person name="Vandepol N."/>
            <person name="Liber J."/>
            <person name="Desiro A."/>
            <person name="Na H."/>
            <person name="Kennedy M."/>
            <person name="Barry K."/>
            <person name="Grigoriev I.V."/>
            <person name="Miller A.N."/>
            <person name="O'Donnell K."/>
            <person name="Stajich J.E."/>
            <person name="Bonito G."/>
        </authorList>
    </citation>
    <scope>NUCLEOTIDE SEQUENCE</scope>
    <source>
        <strain evidence="4">NRRL 28262</strain>
    </source>
</reference>
<comment type="caution">
    <text evidence="4">The sequence shown here is derived from an EMBL/GenBank/DDBJ whole genome shotgun (WGS) entry which is preliminary data.</text>
</comment>
<dbReference type="InterPro" id="IPR015943">
    <property type="entry name" value="WD40/YVTN_repeat-like_dom_sf"/>
</dbReference>
<evidence type="ECO:0000256" key="2">
    <source>
        <dbReference type="ARBA" id="ARBA00022737"/>
    </source>
</evidence>
<dbReference type="InterPro" id="IPR050459">
    <property type="entry name" value="WD_repeat_RBAP46/RBAP48/MSI1"/>
</dbReference>
<dbReference type="PANTHER" id="PTHR22850">
    <property type="entry name" value="WD40 REPEAT FAMILY"/>
    <property type="match status" value="1"/>
</dbReference>
<feature type="region of interest" description="Disordered" evidence="3">
    <location>
        <begin position="59"/>
        <end position="139"/>
    </location>
</feature>
<dbReference type="EMBL" id="JAAAIL010000329">
    <property type="protein sequence ID" value="KAG0276868.1"/>
    <property type="molecule type" value="Genomic_DNA"/>
</dbReference>
<keyword evidence="5" id="KW-1185">Reference proteome</keyword>
<protein>
    <recommendedName>
        <fullName evidence="6">WD40 repeat-like protein</fullName>
    </recommendedName>
</protein>
<sequence>MEPDFWQPPSKLKKPIPKVKGNLIGVPSNSPSIPTISKATSAPNPLQAVKASFKIATPPMEVASSSSRPHDRRLSTSSSVPTKRQHHLSKVDQTVYSSAKEQRAHINLRNSKAVNPTHVSHPGELEGRRRYDDRKSQSGTRDDWYNTAFICYETLALESGHLITSATINNLKNKGLFIWDMKGKSEDAKIALVKLSSEQSGAPWIDAKGMDVCSVDSFGVINTYDLTKAVNSYRGSTTTVDHTYTTTIDNEYKFLSTCISLNAQDSTILVGSGEAAQIAHWDTRSPTVAATTSFSCRPKESVQSGIRSFDPIYGIEWNPSKSNEFMTVHPHTIRVWDTRKMSVDSYATFHNMGNETLRKAQWSPRRSDIIAGLSVDGQVKIWKLNKFDRPADPTTLIQNPELLFAHRGQDSI</sequence>
<keyword evidence="1" id="KW-0853">WD repeat</keyword>
<dbReference type="AlphaFoldDB" id="A0AAD4H825"/>
<accession>A0AAD4H825</accession>
<feature type="compositionally biased region" description="Polar residues" evidence="3">
    <location>
        <begin position="108"/>
        <end position="118"/>
    </location>
</feature>
<evidence type="ECO:0008006" key="6">
    <source>
        <dbReference type="Google" id="ProtNLM"/>
    </source>
</evidence>
<dbReference type="InterPro" id="IPR036322">
    <property type="entry name" value="WD40_repeat_dom_sf"/>
</dbReference>
<proteinExistence type="predicted"/>
<feature type="compositionally biased region" description="Polar residues" evidence="3">
    <location>
        <begin position="27"/>
        <end position="42"/>
    </location>
</feature>
<organism evidence="4 5">
    <name type="scientific">Linnemannia exigua</name>
    <dbReference type="NCBI Taxonomy" id="604196"/>
    <lineage>
        <taxon>Eukaryota</taxon>
        <taxon>Fungi</taxon>
        <taxon>Fungi incertae sedis</taxon>
        <taxon>Mucoromycota</taxon>
        <taxon>Mortierellomycotina</taxon>
        <taxon>Mortierellomycetes</taxon>
        <taxon>Mortierellales</taxon>
        <taxon>Mortierellaceae</taxon>
        <taxon>Linnemannia</taxon>
    </lineage>
</organism>
<name>A0AAD4H825_9FUNG</name>
<keyword evidence="2" id="KW-0677">Repeat</keyword>
<dbReference type="Gene3D" id="2.130.10.10">
    <property type="entry name" value="YVTN repeat-like/Quinoprotein amine dehydrogenase"/>
    <property type="match status" value="1"/>
</dbReference>
<dbReference type="Proteomes" id="UP001194580">
    <property type="component" value="Unassembled WGS sequence"/>
</dbReference>
<evidence type="ECO:0000256" key="1">
    <source>
        <dbReference type="ARBA" id="ARBA00022574"/>
    </source>
</evidence>
<feature type="region of interest" description="Disordered" evidence="3">
    <location>
        <begin position="1"/>
        <end position="42"/>
    </location>
</feature>
<evidence type="ECO:0000313" key="5">
    <source>
        <dbReference type="Proteomes" id="UP001194580"/>
    </source>
</evidence>
<gene>
    <name evidence="4" type="ORF">BGZ95_006911</name>
</gene>